<dbReference type="PANTHER" id="PTHR12459">
    <property type="entry name" value="TRANSMEMBRANE PROTEIN 135-RELATED"/>
    <property type="match status" value="1"/>
</dbReference>
<dbReference type="Pfam" id="PF02466">
    <property type="entry name" value="Tim17"/>
    <property type="match status" value="1"/>
</dbReference>
<feature type="transmembrane region" description="Helical" evidence="1">
    <location>
        <begin position="44"/>
        <end position="64"/>
    </location>
</feature>
<gene>
    <name evidence="2" type="ORF">SPHA_49624</name>
</gene>
<feature type="transmembrane region" description="Helical" evidence="1">
    <location>
        <begin position="119"/>
        <end position="141"/>
    </location>
</feature>
<keyword evidence="1 2" id="KW-0812">Transmembrane</keyword>
<dbReference type="EMBL" id="CAHIKZ030002861">
    <property type="protein sequence ID" value="CAE1293085.1"/>
    <property type="molecule type" value="Genomic_DNA"/>
</dbReference>
<name>A0A812DAY0_ACAPH</name>
<dbReference type="OrthoDB" id="291792at2759"/>
<keyword evidence="3" id="KW-1185">Reference proteome</keyword>
<evidence type="ECO:0000256" key="1">
    <source>
        <dbReference type="SAM" id="Phobius"/>
    </source>
</evidence>
<feature type="transmembrane region" description="Helical" evidence="1">
    <location>
        <begin position="76"/>
        <end position="99"/>
    </location>
</feature>
<accession>A0A812DAY0</accession>
<proteinExistence type="predicted"/>
<evidence type="ECO:0000313" key="2">
    <source>
        <dbReference type="EMBL" id="CAE1293085.1"/>
    </source>
</evidence>
<keyword evidence="1" id="KW-1133">Transmembrane helix</keyword>
<dbReference type="AlphaFoldDB" id="A0A812DAY0"/>
<comment type="caution">
    <text evidence="2">The sequence shown here is derived from an EMBL/GenBank/DDBJ whole genome shotgun (WGS) entry which is preliminary data.</text>
</comment>
<organism evidence="2 3">
    <name type="scientific">Acanthosepion pharaonis</name>
    <name type="common">Pharaoh cuttlefish</name>
    <name type="synonym">Sepia pharaonis</name>
    <dbReference type="NCBI Taxonomy" id="158019"/>
    <lineage>
        <taxon>Eukaryota</taxon>
        <taxon>Metazoa</taxon>
        <taxon>Spiralia</taxon>
        <taxon>Lophotrochozoa</taxon>
        <taxon>Mollusca</taxon>
        <taxon>Cephalopoda</taxon>
        <taxon>Coleoidea</taxon>
        <taxon>Decapodiformes</taxon>
        <taxon>Sepiida</taxon>
        <taxon>Sepiina</taxon>
        <taxon>Sepiidae</taxon>
        <taxon>Acanthosepion</taxon>
    </lineage>
</organism>
<evidence type="ECO:0000313" key="3">
    <source>
        <dbReference type="Proteomes" id="UP000597762"/>
    </source>
</evidence>
<sequence length="196" mass="22560">MQGFFHMFGIGYSLQMAIKLLPSLFHNILQPKVMLKFVVHTDNFSFGAFLAFFCAVFRSINCALRWIRKKDSGFNGLIAGFVAGWSMLWYKSTTLALYLTSKLAEVLYFKGIEKKIFPHIPSADVVIYILSTALLFHAAMFEPQSLRPAYWKFLLRITGNKFETINRQLLDIFQTKASLLDPEFWPNYNSAFSNLV</sequence>
<reference evidence="2" key="1">
    <citation type="submission" date="2021-01" db="EMBL/GenBank/DDBJ databases">
        <authorList>
            <person name="Li R."/>
            <person name="Bekaert M."/>
        </authorList>
    </citation>
    <scope>NUCLEOTIDE SEQUENCE</scope>
    <source>
        <strain evidence="2">Farmed</strain>
    </source>
</reference>
<dbReference type="InterPro" id="IPR026749">
    <property type="entry name" value="Tmem135"/>
</dbReference>
<dbReference type="PANTHER" id="PTHR12459:SF15">
    <property type="entry name" value="TRANSMEMBRANE PROTEIN 135"/>
    <property type="match status" value="1"/>
</dbReference>
<protein>
    <submittedName>
        <fullName evidence="2">Transmembrane protein 135</fullName>
    </submittedName>
</protein>
<keyword evidence="1" id="KW-0472">Membrane</keyword>
<dbReference type="Proteomes" id="UP000597762">
    <property type="component" value="Unassembled WGS sequence"/>
</dbReference>